<dbReference type="InterPro" id="IPR001680">
    <property type="entry name" value="WD40_rpt"/>
</dbReference>
<dbReference type="AlphaFoldDB" id="A0A812P0B4"/>
<dbReference type="PROSITE" id="PS50082">
    <property type="entry name" value="WD_REPEATS_2"/>
    <property type="match status" value="1"/>
</dbReference>
<evidence type="ECO:0000313" key="5">
    <source>
        <dbReference type="EMBL" id="CAE7328458.1"/>
    </source>
</evidence>
<keyword evidence="2" id="KW-0677">Repeat</keyword>
<accession>A0A812P0B4</accession>
<keyword evidence="4" id="KW-0812">Transmembrane</keyword>
<keyword evidence="4" id="KW-1133">Transmembrane helix</keyword>
<sequence>MALQCGSHERLDVDSELVPALGARQVTQTRATLHRLACALSTFGAAFLALAAVALIPIGGDQDRVETTPQEVSVEDAWQPRGLSPPALSPQISCALVTCGDFATTLSKWGKCEGPATSADCFEKCCGDIKCAYIPDFSCGAESFPGLNAGLTKRHISYWKSGKEKKKCKGEENCVDVCCQGLCADVQCQAPTPCHRPFPPERCTPSTCQQQCCYGDDYCGNGLNAWTEACKQCDSLTGYCESKLNLDYETTPREEWNKAAYKAVMKGHVEPGCEVRSTPTCEKLLHFNLKTVFPFHKNGEGVSVNGLDVIAGGTQAVSGGDDKLVFIWRIADGHILRNYSAHYSAIRTISTFNDATFFCAASHTEAIVWRNSGPQDSGILAEEYTTDNPADIETTSCIGINTWETAIVGQNDSFAEIWKWKAEQTLQVPTNPKVQWKWQIDKDAGYVRWGDKFKGHPSDWKKAFTDWRKNLFGLNHRRLQSNASEDASARRLRPADRTAPWTNWFTNTRWGDVPVYYYQPDNWGPITSLAAIPFDTLFAVGYGLGSIRVWITYNGFLKSIIPQAHDGAVTAMVSAPAGNVLYSGGADGIVRMWNVFTGKFQAEMYAAHAGPVRSLAVIPGGNNIYSGHATGLLLLWIPAIQKLWCHLDTKAGSVNALAVNPAVVGQVLLALEGGEARVYEMR</sequence>
<feature type="repeat" description="WD" evidence="3">
    <location>
        <begin position="562"/>
        <end position="603"/>
    </location>
</feature>
<dbReference type="Gene3D" id="2.130.10.10">
    <property type="entry name" value="YVTN repeat-like/Quinoprotein amine dehydrogenase"/>
    <property type="match status" value="2"/>
</dbReference>
<evidence type="ECO:0000256" key="3">
    <source>
        <dbReference type="PROSITE-ProRule" id="PRU00221"/>
    </source>
</evidence>
<name>A0A812P0B4_SYMPI</name>
<evidence type="ECO:0000256" key="4">
    <source>
        <dbReference type="SAM" id="Phobius"/>
    </source>
</evidence>
<protein>
    <submittedName>
        <fullName evidence="5">Wdr3 protein</fullName>
    </submittedName>
</protein>
<dbReference type="OrthoDB" id="361494at2759"/>
<dbReference type="EMBL" id="CAJNIZ010012058">
    <property type="protein sequence ID" value="CAE7328458.1"/>
    <property type="molecule type" value="Genomic_DNA"/>
</dbReference>
<reference evidence="5" key="1">
    <citation type="submission" date="2021-02" db="EMBL/GenBank/DDBJ databases">
        <authorList>
            <person name="Dougan E. K."/>
            <person name="Rhodes N."/>
            <person name="Thang M."/>
            <person name="Chan C."/>
        </authorList>
    </citation>
    <scope>NUCLEOTIDE SEQUENCE</scope>
</reference>
<dbReference type="PANTHER" id="PTHR19848">
    <property type="entry name" value="WD40 REPEAT PROTEIN"/>
    <property type="match status" value="1"/>
</dbReference>
<dbReference type="SUPFAM" id="SSF50978">
    <property type="entry name" value="WD40 repeat-like"/>
    <property type="match status" value="1"/>
</dbReference>
<dbReference type="PANTHER" id="PTHR19848:SF8">
    <property type="entry name" value="F-BOX AND WD REPEAT DOMAIN CONTAINING 7"/>
    <property type="match status" value="1"/>
</dbReference>
<dbReference type="Pfam" id="PF00400">
    <property type="entry name" value="WD40"/>
    <property type="match status" value="2"/>
</dbReference>
<dbReference type="PROSITE" id="PS00678">
    <property type="entry name" value="WD_REPEATS_1"/>
    <property type="match status" value="1"/>
</dbReference>
<keyword evidence="6" id="KW-1185">Reference proteome</keyword>
<dbReference type="PROSITE" id="PS50294">
    <property type="entry name" value="WD_REPEATS_REGION"/>
    <property type="match status" value="1"/>
</dbReference>
<dbReference type="InterPro" id="IPR019775">
    <property type="entry name" value="WD40_repeat_CS"/>
</dbReference>
<dbReference type="SMART" id="SM00320">
    <property type="entry name" value="WD40"/>
    <property type="match status" value="5"/>
</dbReference>
<evidence type="ECO:0000256" key="1">
    <source>
        <dbReference type="ARBA" id="ARBA00022574"/>
    </source>
</evidence>
<evidence type="ECO:0000313" key="6">
    <source>
        <dbReference type="Proteomes" id="UP000649617"/>
    </source>
</evidence>
<proteinExistence type="predicted"/>
<dbReference type="Proteomes" id="UP000649617">
    <property type="component" value="Unassembled WGS sequence"/>
</dbReference>
<keyword evidence="4" id="KW-0472">Membrane</keyword>
<evidence type="ECO:0000256" key="2">
    <source>
        <dbReference type="ARBA" id="ARBA00022737"/>
    </source>
</evidence>
<dbReference type="InterPro" id="IPR015943">
    <property type="entry name" value="WD40/YVTN_repeat-like_dom_sf"/>
</dbReference>
<feature type="transmembrane region" description="Helical" evidence="4">
    <location>
        <begin position="36"/>
        <end position="58"/>
    </location>
</feature>
<gene>
    <name evidence="5" type="primary">wdr3</name>
    <name evidence="5" type="ORF">SPIL2461_LOCUS7604</name>
</gene>
<organism evidence="5 6">
    <name type="scientific">Symbiodinium pilosum</name>
    <name type="common">Dinoflagellate</name>
    <dbReference type="NCBI Taxonomy" id="2952"/>
    <lineage>
        <taxon>Eukaryota</taxon>
        <taxon>Sar</taxon>
        <taxon>Alveolata</taxon>
        <taxon>Dinophyceae</taxon>
        <taxon>Suessiales</taxon>
        <taxon>Symbiodiniaceae</taxon>
        <taxon>Symbiodinium</taxon>
    </lineage>
</organism>
<keyword evidence="1 3" id="KW-0853">WD repeat</keyword>
<comment type="caution">
    <text evidence="5">The sequence shown here is derived from an EMBL/GenBank/DDBJ whole genome shotgun (WGS) entry which is preliminary data.</text>
</comment>
<dbReference type="InterPro" id="IPR036322">
    <property type="entry name" value="WD40_repeat_dom_sf"/>
</dbReference>